<dbReference type="AlphaFoldDB" id="A0A9W8PMG3"/>
<feature type="compositionally biased region" description="Basic residues" evidence="1">
    <location>
        <begin position="36"/>
        <end position="45"/>
    </location>
</feature>
<reference evidence="2" key="1">
    <citation type="submission" date="2022-10" db="EMBL/GenBank/DDBJ databases">
        <title>Fusarium specimens isolated from Avocado Roots.</title>
        <authorList>
            <person name="Stajich J."/>
            <person name="Roper C."/>
            <person name="Heimlech-Rivalta G."/>
        </authorList>
    </citation>
    <scope>NUCLEOTIDE SEQUENCE</scope>
    <source>
        <strain evidence="2">CF00143</strain>
    </source>
</reference>
<feature type="region of interest" description="Disordered" evidence="1">
    <location>
        <begin position="1"/>
        <end position="91"/>
    </location>
</feature>
<dbReference type="Proteomes" id="UP001152130">
    <property type="component" value="Unassembled WGS sequence"/>
</dbReference>
<name>A0A9W8PMG3_9HYPO</name>
<accession>A0A9W8PMG3</accession>
<feature type="compositionally biased region" description="Basic and acidic residues" evidence="1">
    <location>
        <begin position="67"/>
        <end position="91"/>
    </location>
</feature>
<comment type="caution">
    <text evidence="2">The sequence shown here is derived from an EMBL/GenBank/DDBJ whole genome shotgun (WGS) entry which is preliminary data.</text>
</comment>
<evidence type="ECO:0000256" key="1">
    <source>
        <dbReference type="SAM" id="MobiDB-lite"/>
    </source>
</evidence>
<evidence type="ECO:0000313" key="2">
    <source>
        <dbReference type="EMBL" id="KAJ4011954.1"/>
    </source>
</evidence>
<protein>
    <submittedName>
        <fullName evidence="2">Uncharacterized protein</fullName>
    </submittedName>
</protein>
<proteinExistence type="predicted"/>
<dbReference type="EMBL" id="JAPDHF010000010">
    <property type="protein sequence ID" value="KAJ4011954.1"/>
    <property type="molecule type" value="Genomic_DNA"/>
</dbReference>
<gene>
    <name evidence="2" type="ORF">NW766_007254</name>
</gene>
<organism evidence="2 3">
    <name type="scientific">Fusarium irregulare</name>
    <dbReference type="NCBI Taxonomy" id="2494466"/>
    <lineage>
        <taxon>Eukaryota</taxon>
        <taxon>Fungi</taxon>
        <taxon>Dikarya</taxon>
        <taxon>Ascomycota</taxon>
        <taxon>Pezizomycotina</taxon>
        <taxon>Sordariomycetes</taxon>
        <taxon>Hypocreomycetidae</taxon>
        <taxon>Hypocreales</taxon>
        <taxon>Nectriaceae</taxon>
        <taxon>Fusarium</taxon>
        <taxon>Fusarium incarnatum-equiseti species complex</taxon>
    </lineage>
</organism>
<keyword evidence="3" id="KW-1185">Reference proteome</keyword>
<sequence length="91" mass="10408">MAAKNEKSGARRASKNLGNCGNENVDRSQETAMTRRQQRQKHRENMRHQAEVAPYLGLSDSEDDKVETETKKENKEETTDPKESESKTNEN</sequence>
<evidence type="ECO:0000313" key="3">
    <source>
        <dbReference type="Proteomes" id="UP001152130"/>
    </source>
</evidence>